<name>A0A1I2H0D7_9BACT</name>
<evidence type="ECO:0000313" key="2">
    <source>
        <dbReference type="Proteomes" id="UP000199513"/>
    </source>
</evidence>
<sequence>MTKLFFNGMMVILLTAFMPHKKETNRLQYLIWIGDRQAGSLCVEKILSAEQECVFSMKTQIDFMFWEISSTIESKFRQNQLWEACANEKVNGKIKGCTKTFFVDNQYEIKKDEIKKIVKEPIYYSVAMLYHHEPQEVRQIFMERHANFGIIKEIASHKYELTLPNGDKNYYLYENGICKEMQTSTMMKKIRFVLVR</sequence>
<dbReference type="OrthoDB" id="1121030at2"/>
<dbReference type="RefSeq" id="WP_091545770.1">
    <property type="nucleotide sequence ID" value="NZ_FONY01000021.1"/>
</dbReference>
<dbReference type="EMBL" id="FONY01000021">
    <property type="protein sequence ID" value="SFF23112.1"/>
    <property type="molecule type" value="Genomic_DNA"/>
</dbReference>
<dbReference type="Proteomes" id="UP000199513">
    <property type="component" value="Unassembled WGS sequence"/>
</dbReference>
<accession>A0A1I2H0D7</accession>
<dbReference type="AlphaFoldDB" id="A0A1I2H0D7"/>
<gene>
    <name evidence="1" type="ORF">SAMN04488541_102120</name>
</gene>
<reference evidence="1 2" key="1">
    <citation type="submission" date="2016-10" db="EMBL/GenBank/DDBJ databases">
        <authorList>
            <person name="de Groot N.N."/>
        </authorList>
    </citation>
    <scope>NUCLEOTIDE SEQUENCE [LARGE SCALE GENOMIC DNA]</scope>
    <source>
        <strain>GEY</strain>
        <strain evidence="2">DSM 9560</strain>
    </source>
</reference>
<proteinExistence type="predicted"/>
<keyword evidence="2" id="KW-1185">Reference proteome</keyword>
<organism evidence="1 2">
    <name type="scientific">Thermoflexibacter ruber</name>
    <dbReference type="NCBI Taxonomy" id="1003"/>
    <lineage>
        <taxon>Bacteria</taxon>
        <taxon>Pseudomonadati</taxon>
        <taxon>Bacteroidota</taxon>
        <taxon>Cytophagia</taxon>
        <taxon>Cytophagales</taxon>
        <taxon>Thermoflexibacteraceae</taxon>
        <taxon>Thermoflexibacter</taxon>
    </lineage>
</organism>
<protein>
    <submittedName>
        <fullName evidence="1">Uncharacterized protein</fullName>
    </submittedName>
</protein>
<evidence type="ECO:0000313" key="1">
    <source>
        <dbReference type="EMBL" id="SFF23112.1"/>
    </source>
</evidence>
<dbReference type="InterPro" id="IPR045767">
    <property type="entry name" value="DUF6134"/>
</dbReference>
<dbReference type="Pfam" id="PF19630">
    <property type="entry name" value="DUF6134"/>
    <property type="match status" value="1"/>
</dbReference>